<protein>
    <submittedName>
        <fullName evidence="1">Uncharacterized protein</fullName>
    </submittedName>
</protein>
<keyword evidence="2" id="KW-1185">Reference proteome</keyword>
<proteinExistence type="predicted"/>
<sequence length="394" mass="42249">MAKKKNKQIIRPWCWYCEREFEDEKVLMQHQKAKHFKCNMCPRRLNTAGGLAVHIQQVHKLEPENLPRIENALPGRDGYEVEIFGMEGIPAPDVADYKRRKEIELGLNPGSISQPPTKRPKVENRALSEAELRAQLEAHKALMGGSESANLPPAESSSAAVYGAPPQAYAAPPVPAMGPPVPSMSPPGVVPPPGAPSPFPPFAVPPFAPGMMPPLISPGAMPPGYPPMPPGFPMPPPGAILPGAPPFPMIPGGRPPFPPPPFLPPGASPPPGFSPPNAAATPPAPPTFVPASQQVQAPPPSASATPFTPPPSVPPPSAPPELRLPDPKLSQTNAPFKKPTELKWTDPNFSPEEHRAINTKYYFPKDVTSHQQGQSYGQGEESRGKKRARAEDLF</sequence>
<name>A0ACB8TMF5_9APHY</name>
<reference evidence="1" key="1">
    <citation type="journal article" date="2021" name="Environ. Microbiol.">
        <title>Gene family expansions and transcriptome signatures uncover fungal adaptations to wood decay.</title>
        <authorList>
            <person name="Hage H."/>
            <person name="Miyauchi S."/>
            <person name="Viragh M."/>
            <person name="Drula E."/>
            <person name="Min B."/>
            <person name="Chaduli D."/>
            <person name="Navarro D."/>
            <person name="Favel A."/>
            <person name="Norest M."/>
            <person name="Lesage-Meessen L."/>
            <person name="Balint B."/>
            <person name="Merenyi Z."/>
            <person name="de Eugenio L."/>
            <person name="Morin E."/>
            <person name="Martinez A.T."/>
            <person name="Baldrian P."/>
            <person name="Stursova M."/>
            <person name="Martinez M.J."/>
            <person name="Novotny C."/>
            <person name="Magnuson J.K."/>
            <person name="Spatafora J.W."/>
            <person name="Maurice S."/>
            <person name="Pangilinan J."/>
            <person name="Andreopoulos W."/>
            <person name="LaButti K."/>
            <person name="Hundley H."/>
            <person name="Na H."/>
            <person name="Kuo A."/>
            <person name="Barry K."/>
            <person name="Lipzen A."/>
            <person name="Henrissat B."/>
            <person name="Riley R."/>
            <person name="Ahrendt S."/>
            <person name="Nagy L.G."/>
            <person name="Grigoriev I.V."/>
            <person name="Martin F."/>
            <person name="Rosso M.N."/>
        </authorList>
    </citation>
    <scope>NUCLEOTIDE SEQUENCE</scope>
    <source>
        <strain evidence="1">CBS 384.51</strain>
    </source>
</reference>
<evidence type="ECO:0000313" key="2">
    <source>
        <dbReference type="Proteomes" id="UP001055072"/>
    </source>
</evidence>
<accession>A0ACB8TMF5</accession>
<dbReference type="Proteomes" id="UP001055072">
    <property type="component" value="Unassembled WGS sequence"/>
</dbReference>
<comment type="caution">
    <text evidence="1">The sequence shown here is derived from an EMBL/GenBank/DDBJ whole genome shotgun (WGS) entry which is preliminary data.</text>
</comment>
<dbReference type="EMBL" id="MU274984">
    <property type="protein sequence ID" value="KAI0083187.1"/>
    <property type="molecule type" value="Genomic_DNA"/>
</dbReference>
<evidence type="ECO:0000313" key="1">
    <source>
        <dbReference type="EMBL" id="KAI0083187.1"/>
    </source>
</evidence>
<organism evidence="1 2">
    <name type="scientific">Irpex rosettiformis</name>
    <dbReference type="NCBI Taxonomy" id="378272"/>
    <lineage>
        <taxon>Eukaryota</taxon>
        <taxon>Fungi</taxon>
        <taxon>Dikarya</taxon>
        <taxon>Basidiomycota</taxon>
        <taxon>Agaricomycotina</taxon>
        <taxon>Agaricomycetes</taxon>
        <taxon>Polyporales</taxon>
        <taxon>Irpicaceae</taxon>
        <taxon>Irpex</taxon>
    </lineage>
</organism>
<gene>
    <name evidence="1" type="ORF">BDY19DRAFT_746428</name>
</gene>